<evidence type="ECO:0000256" key="1">
    <source>
        <dbReference type="SAM" id="MobiDB-lite"/>
    </source>
</evidence>
<organism evidence="2">
    <name type="scientific">hydrothermal vent metagenome</name>
    <dbReference type="NCBI Taxonomy" id="652676"/>
    <lineage>
        <taxon>unclassified sequences</taxon>
        <taxon>metagenomes</taxon>
        <taxon>ecological metagenomes</taxon>
    </lineage>
</organism>
<dbReference type="EMBL" id="FPHC01000071">
    <property type="protein sequence ID" value="SFV64670.1"/>
    <property type="molecule type" value="Genomic_DNA"/>
</dbReference>
<reference evidence="2" key="1">
    <citation type="submission" date="2016-10" db="EMBL/GenBank/DDBJ databases">
        <authorList>
            <person name="de Groot N.N."/>
        </authorList>
    </citation>
    <scope>NUCLEOTIDE SEQUENCE</scope>
</reference>
<name>A0A1W1CFM6_9ZZZZ</name>
<protein>
    <submittedName>
        <fullName evidence="2">Uncharacterized protein</fullName>
    </submittedName>
</protein>
<proteinExistence type="predicted"/>
<evidence type="ECO:0000313" key="2">
    <source>
        <dbReference type="EMBL" id="SFV64670.1"/>
    </source>
</evidence>
<accession>A0A1W1CFM6</accession>
<feature type="region of interest" description="Disordered" evidence="1">
    <location>
        <begin position="76"/>
        <end position="99"/>
    </location>
</feature>
<gene>
    <name evidence="2" type="ORF">MNB_SV-6-308</name>
</gene>
<dbReference type="AlphaFoldDB" id="A0A1W1CFM6"/>
<sequence>MFRNDDTTSKQFIEKFKELKLKLEKYEKLHLDMGYYRELEEYINRLYDSVIMKDLLDDKKFNDIREAEMSNLNRLQKLKNSSSYKKNKHKKSNNREFFD</sequence>